<sequence>MSLLPYHFQAGNGDSSGLPVRLPDNGGSTPSSPIRFTINNDGTFVPIRPRPTANIVDNTPDPRTNPSIPIAGRKSPFTKLPVDLLFCIMDFLQDRKDKVNLSATRREIRIWLYDKLAHQDLRSGRLVTLRSGLRTQNMRAIEPFFDFYRELITRVDVIPKEDLEPKSKKVKGKKDHAVKFSIFKDPAKNKGKAGTAKEGVKQPVRARKAPSKPTETIISFRDENLPSLRLIRPILTSALEKALLAHDLTFAEHLLWHAKQDLMPSLTPVLESVLWSALDPDTCLSSGETLDHLRRQARTGGGTSPVTPIVWTWNTCPLAAVKLLVKFGAKGNRAGVWPEEKKTRRRRANPPPEGDENTDTPGLYDGYYHSKTQTPAAHAHMPPMPPRRLWTGLERVAFFYEEAYGRSEAANVVASAAATTPPSFADSGVDVSATAASAGGAPVAKSRGIKRNFSGSFHNPGLGSKPSPNTGKEHRLLAVTCESHDGKEGESCFKKLLEVLCESIIDEEAFRASTLGIKKKRTRGPKAPILEDSLENMLKKTETTVVFAEMLISEQAGKLFKEIFEGAGKTKFEVLHRFMAKGTRQSKQMKTENMTEIVHVPEGVHVPAGVGFPEGVRVPEGVHVPEVVHEEEDFWAEDMELDLEEGEPEEDE</sequence>
<protein>
    <submittedName>
        <fullName evidence="2">Uncharacterized protein</fullName>
    </submittedName>
</protein>
<dbReference type="EMBL" id="NMPR01000006">
    <property type="protein sequence ID" value="KAA8636173.1"/>
    <property type="molecule type" value="Genomic_DNA"/>
</dbReference>
<feature type="region of interest" description="Disordered" evidence="1">
    <location>
        <begin position="49"/>
        <end position="72"/>
    </location>
</feature>
<dbReference type="OMA" id="LLMCICD"/>
<evidence type="ECO:0000313" key="2">
    <source>
        <dbReference type="EMBL" id="KAA8636173.1"/>
    </source>
</evidence>
<reference evidence="2 3" key="1">
    <citation type="submission" date="2017-07" db="EMBL/GenBank/DDBJ databases">
        <title>Genome sequence of the Sordaria macrospora wild type strain R19027.</title>
        <authorList>
            <person name="Nowrousian M."/>
            <person name="Teichert I."/>
            <person name="Kueck U."/>
        </authorList>
    </citation>
    <scope>NUCLEOTIDE SEQUENCE [LARGE SCALE GENOMIC DNA]</scope>
    <source>
        <strain evidence="2 3">R19027</strain>
        <tissue evidence="2">Mycelium</tissue>
    </source>
</reference>
<organism evidence="2 3">
    <name type="scientific">Sordaria macrospora</name>
    <dbReference type="NCBI Taxonomy" id="5147"/>
    <lineage>
        <taxon>Eukaryota</taxon>
        <taxon>Fungi</taxon>
        <taxon>Dikarya</taxon>
        <taxon>Ascomycota</taxon>
        <taxon>Pezizomycotina</taxon>
        <taxon>Sordariomycetes</taxon>
        <taxon>Sordariomycetidae</taxon>
        <taxon>Sordariales</taxon>
        <taxon>Sordariaceae</taxon>
        <taxon>Sordaria</taxon>
    </lineage>
</organism>
<evidence type="ECO:0000256" key="1">
    <source>
        <dbReference type="SAM" id="MobiDB-lite"/>
    </source>
</evidence>
<feature type="region of interest" description="Disordered" evidence="1">
    <location>
        <begin position="336"/>
        <end position="363"/>
    </location>
</feature>
<dbReference type="Proteomes" id="UP000433876">
    <property type="component" value="Unassembled WGS sequence"/>
</dbReference>
<dbReference type="VEuPathDB" id="FungiDB:SMAC_03539"/>
<dbReference type="AlphaFoldDB" id="A0A8S9A1X9"/>
<feature type="compositionally biased region" description="Polar residues" evidence="1">
    <location>
        <begin position="55"/>
        <end position="67"/>
    </location>
</feature>
<gene>
    <name evidence="2" type="ORF">SMACR_03539</name>
</gene>
<accession>A0A8S9A1X9</accession>
<feature type="region of interest" description="Disordered" evidence="1">
    <location>
        <begin position="188"/>
        <end position="213"/>
    </location>
</feature>
<comment type="caution">
    <text evidence="2">The sequence shown here is derived from an EMBL/GenBank/DDBJ whole genome shotgun (WGS) entry which is preliminary data.</text>
</comment>
<proteinExistence type="predicted"/>
<name>A0A8S9A1X9_SORMA</name>
<evidence type="ECO:0000313" key="3">
    <source>
        <dbReference type="Proteomes" id="UP000433876"/>
    </source>
</evidence>